<dbReference type="SUPFAM" id="SSF52317">
    <property type="entry name" value="Class I glutamine amidotransferase-like"/>
    <property type="match status" value="1"/>
</dbReference>
<dbReference type="Proteomes" id="UP001519332">
    <property type="component" value="Unassembled WGS sequence"/>
</dbReference>
<dbReference type="InterPro" id="IPR029062">
    <property type="entry name" value="Class_I_gatase-like"/>
</dbReference>
<dbReference type="PANTHER" id="PTHR43130">
    <property type="entry name" value="ARAC-FAMILY TRANSCRIPTIONAL REGULATOR"/>
    <property type="match status" value="1"/>
</dbReference>
<reference evidence="2 3" key="1">
    <citation type="submission" date="2021-03" db="EMBL/GenBank/DDBJ databases">
        <title>Sequencing the genomes of 1000 actinobacteria strains.</title>
        <authorList>
            <person name="Klenk H.-P."/>
        </authorList>
    </citation>
    <scope>NUCLEOTIDE SEQUENCE [LARGE SCALE GENOMIC DNA]</scope>
    <source>
        <strain evidence="2 3">DSM 46670</strain>
    </source>
</reference>
<protein>
    <submittedName>
        <fullName evidence="2">Transcriptional regulator GlxA family with amidase domain</fullName>
    </submittedName>
</protein>
<dbReference type="EMBL" id="JAGINW010000001">
    <property type="protein sequence ID" value="MBP2328439.1"/>
    <property type="molecule type" value="Genomic_DNA"/>
</dbReference>
<dbReference type="PANTHER" id="PTHR43130:SF2">
    <property type="entry name" value="DJ-1_PFPI DOMAIN-CONTAINING PROTEIN"/>
    <property type="match status" value="1"/>
</dbReference>
<name>A0ABS4TVK8_9PSEU</name>
<feature type="domain" description="DJ-1/PfpI" evidence="1">
    <location>
        <begin position="23"/>
        <end position="88"/>
    </location>
</feature>
<evidence type="ECO:0000313" key="2">
    <source>
        <dbReference type="EMBL" id="MBP2328439.1"/>
    </source>
</evidence>
<proteinExistence type="predicted"/>
<gene>
    <name evidence="2" type="ORF">JOF56_008824</name>
</gene>
<accession>A0ABS4TVK8</accession>
<dbReference type="Pfam" id="PF01965">
    <property type="entry name" value="DJ-1_PfpI"/>
    <property type="match status" value="1"/>
</dbReference>
<comment type="caution">
    <text evidence="2">The sequence shown here is derived from an EMBL/GenBank/DDBJ whole genome shotgun (WGS) entry which is preliminary data.</text>
</comment>
<sequence>MVRPLARGIHALVLSRLAMVKVGVCTGVMALSAAGFTRGRPATTHTIAKAALAAQGATLVNARVVDDGDLVTCGGITSGLDAALWLVERYCGAHR</sequence>
<dbReference type="RefSeq" id="WP_245378640.1">
    <property type="nucleotide sequence ID" value="NZ_JAGINW010000001.1"/>
</dbReference>
<evidence type="ECO:0000259" key="1">
    <source>
        <dbReference type="Pfam" id="PF01965"/>
    </source>
</evidence>
<dbReference type="Gene3D" id="3.40.50.880">
    <property type="match status" value="1"/>
</dbReference>
<dbReference type="InterPro" id="IPR002818">
    <property type="entry name" value="DJ-1/PfpI"/>
</dbReference>
<evidence type="ECO:0000313" key="3">
    <source>
        <dbReference type="Proteomes" id="UP001519332"/>
    </source>
</evidence>
<dbReference type="InterPro" id="IPR052158">
    <property type="entry name" value="INH-QAR"/>
</dbReference>
<keyword evidence="3" id="KW-1185">Reference proteome</keyword>
<organism evidence="2 3">
    <name type="scientific">Kibdelosporangium banguiense</name>
    <dbReference type="NCBI Taxonomy" id="1365924"/>
    <lineage>
        <taxon>Bacteria</taxon>
        <taxon>Bacillati</taxon>
        <taxon>Actinomycetota</taxon>
        <taxon>Actinomycetes</taxon>
        <taxon>Pseudonocardiales</taxon>
        <taxon>Pseudonocardiaceae</taxon>
        <taxon>Kibdelosporangium</taxon>
    </lineage>
</organism>